<dbReference type="RefSeq" id="XP_027194078.1">
    <property type="nucleotide sequence ID" value="XM_027338277.1"/>
</dbReference>
<feature type="signal peptide" evidence="1">
    <location>
        <begin position="1"/>
        <end position="18"/>
    </location>
</feature>
<organism evidence="2 3">
    <name type="scientific">Dermatophagoides pteronyssinus</name>
    <name type="common">European house dust mite</name>
    <dbReference type="NCBI Taxonomy" id="6956"/>
    <lineage>
        <taxon>Eukaryota</taxon>
        <taxon>Metazoa</taxon>
        <taxon>Ecdysozoa</taxon>
        <taxon>Arthropoda</taxon>
        <taxon>Chelicerata</taxon>
        <taxon>Arachnida</taxon>
        <taxon>Acari</taxon>
        <taxon>Acariformes</taxon>
        <taxon>Sarcoptiformes</taxon>
        <taxon>Astigmata</taxon>
        <taxon>Psoroptidia</taxon>
        <taxon>Analgoidea</taxon>
        <taxon>Pyroglyphidae</taxon>
        <taxon>Dermatophagoidinae</taxon>
        <taxon>Dermatophagoides</taxon>
    </lineage>
</organism>
<dbReference type="PANTHER" id="PTHR33964">
    <property type="entry name" value="RE45066P-RELATED"/>
    <property type="match status" value="1"/>
</dbReference>
<reference evidence="3" key="1">
    <citation type="submission" date="2025-08" db="UniProtKB">
        <authorList>
            <consortium name="RefSeq"/>
        </authorList>
    </citation>
    <scope>IDENTIFICATION</scope>
    <source>
        <strain evidence="3">Airmid</strain>
    </source>
</reference>
<dbReference type="OrthoDB" id="6526666at2759"/>
<protein>
    <submittedName>
        <fullName evidence="3">Uncharacterized protein LOC113788821</fullName>
    </submittedName>
</protein>
<dbReference type="AlphaFoldDB" id="A0A6P6XMS7"/>
<evidence type="ECO:0000256" key="1">
    <source>
        <dbReference type="SAM" id="SignalP"/>
    </source>
</evidence>
<evidence type="ECO:0000313" key="3">
    <source>
        <dbReference type="RefSeq" id="XP_027194078.1"/>
    </source>
</evidence>
<name>A0A6P6XMS7_DERPT</name>
<feature type="chain" id="PRO_5027931587" evidence="1">
    <location>
        <begin position="19"/>
        <end position="264"/>
    </location>
</feature>
<dbReference type="KEGG" id="dpte:113788821"/>
<proteinExistence type="predicted"/>
<sequence>MFPKTFSIFIVFIWLAICDSFSQQQTKRKNSTSVTTIVNCNNQTKYDYCALNMIPLTNDFIMKQRSSSSSIQINDIDELCRQILLNEKCLRNYAENCMKSEARQTLSVMLYSVSRLNRKICSKQKRKQTTLAMMICLKKNPGFYQNILLKNLTETLYRISLEKRQKLKFPMICCNSYRMKESMIGEMMRNCPNNRQAQNELNIWIDSYSGDLFNLICGDYTEDSDKCQTLPSIQSISTTVMDNNKKLKWKSFIMVLVDLLNNLQ</sequence>
<dbReference type="PANTHER" id="PTHR33964:SF1">
    <property type="entry name" value="RE45066P"/>
    <property type="match status" value="1"/>
</dbReference>
<dbReference type="Proteomes" id="UP000515146">
    <property type="component" value="Unplaced"/>
</dbReference>
<keyword evidence="2" id="KW-1185">Reference proteome</keyword>
<gene>
    <name evidence="3" type="primary">LOC113788821</name>
</gene>
<dbReference type="InParanoid" id="A0A6P6XMS7"/>
<accession>A0A6P6XMS7</accession>
<keyword evidence="1" id="KW-0732">Signal</keyword>
<evidence type="ECO:0000313" key="2">
    <source>
        <dbReference type="Proteomes" id="UP000515146"/>
    </source>
</evidence>